<dbReference type="OrthoDB" id="3687959at2"/>
<dbReference type="EMBL" id="FNJB01000003">
    <property type="protein sequence ID" value="SDO55951.1"/>
    <property type="molecule type" value="Genomic_DNA"/>
</dbReference>
<dbReference type="Pfam" id="PF13560">
    <property type="entry name" value="HTH_31"/>
    <property type="match status" value="1"/>
</dbReference>
<dbReference type="GO" id="GO:0003677">
    <property type="term" value="F:DNA binding"/>
    <property type="evidence" value="ECO:0007669"/>
    <property type="project" value="InterPro"/>
</dbReference>
<sequence>MTKHGTARNRGLAAELKALRARAELTTRQVAKRVGMSIATLNRMENALREITAEDVAALLAVYGVTGADRARILVLARNANLSGWRETDGDGLPLHVRALTSFESDAARIVNSAMLRIPGFLQTAAYMRTALISVGFPADKRKEMVAARLERQQVLFKRNPPDYVAIIDEAALRRTTGSRELMAEQCQHIIHMADRPNVDIRIIPFDHGSHPGLDGSFIQLDFTKGESIVYLELIQSSMFLDAVHEVRPYCETTDSLMKVALSSAESVKFLRRLVSAYGRE</sequence>
<evidence type="ECO:0000313" key="2">
    <source>
        <dbReference type="EMBL" id="SDO55951.1"/>
    </source>
</evidence>
<evidence type="ECO:0000313" key="3">
    <source>
        <dbReference type="Proteomes" id="UP000199651"/>
    </source>
</evidence>
<dbReference type="InterPro" id="IPR010982">
    <property type="entry name" value="Lambda_DNA-bd_dom_sf"/>
</dbReference>
<dbReference type="SUPFAM" id="SSF47413">
    <property type="entry name" value="lambda repressor-like DNA-binding domains"/>
    <property type="match status" value="1"/>
</dbReference>
<dbReference type="AlphaFoldDB" id="A0A1H0KJP3"/>
<dbReference type="SMART" id="SM00530">
    <property type="entry name" value="HTH_XRE"/>
    <property type="match status" value="1"/>
</dbReference>
<name>A0A1H0KJP3_9PSEU</name>
<evidence type="ECO:0000259" key="1">
    <source>
        <dbReference type="PROSITE" id="PS50943"/>
    </source>
</evidence>
<protein>
    <submittedName>
        <fullName evidence="2">Helix-turn-helix domain-containing protein</fullName>
    </submittedName>
</protein>
<gene>
    <name evidence="2" type="ORF">SAMN05192558_103506</name>
</gene>
<dbReference type="InterPro" id="IPR043917">
    <property type="entry name" value="DUF5753"/>
</dbReference>
<dbReference type="InterPro" id="IPR001387">
    <property type="entry name" value="Cro/C1-type_HTH"/>
</dbReference>
<feature type="domain" description="HTH cro/C1-type" evidence="1">
    <location>
        <begin position="16"/>
        <end position="70"/>
    </location>
</feature>
<proteinExistence type="predicted"/>
<dbReference type="STRING" id="504798.SAMN05421871_102543"/>
<dbReference type="CDD" id="cd00093">
    <property type="entry name" value="HTH_XRE"/>
    <property type="match status" value="1"/>
</dbReference>
<dbReference type="PROSITE" id="PS50943">
    <property type="entry name" value="HTH_CROC1"/>
    <property type="match status" value="1"/>
</dbReference>
<organism evidence="2 3">
    <name type="scientific">Actinokineospora alba</name>
    <dbReference type="NCBI Taxonomy" id="504798"/>
    <lineage>
        <taxon>Bacteria</taxon>
        <taxon>Bacillati</taxon>
        <taxon>Actinomycetota</taxon>
        <taxon>Actinomycetes</taxon>
        <taxon>Pseudonocardiales</taxon>
        <taxon>Pseudonocardiaceae</taxon>
        <taxon>Actinokineospora</taxon>
    </lineage>
</organism>
<keyword evidence="3" id="KW-1185">Reference proteome</keyword>
<dbReference type="Pfam" id="PF19054">
    <property type="entry name" value="DUF5753"/>
    <property type="match status" value="1"/>
</dbReference>
<dbReference type="RefSeq" id="WP_091372742.1">
    <property type="nucleotide sequence ID" value="NZ_FNDV01000002.1"/>
</dbReference>
<dbReference type="Proteomes" id="UP000199651">
    <property type="component" value="Unassembled WGS sequence"/>
</dbReference>
<accession>A0A1H0KJP3</accession>
<dbReference type="Gene3D" id="1.10.260.40">
    <property type="entry name" value="lambda repressor-like DNA-binding domains"/>
    <property type="match status" value="1"/>
</dbReference>
<reference evidence="3" key="1">
    <citation type="submission" date="2016-10" db="EMBL/GenBank/DDBJ databases">
        <authorList>
            <person name="Varghese N."/>
            <person name="Submissions S."/>
        </authorList>
    </citation>
    <scope>NUCLEOTIDE SEQUENCE [LARGE SCALE GENOMIC DNA]</scope>
    <source>
        <strain evidence="3">IBRC-M 10655</strain>
    </source>
</reference>